<dbReference type="PRINTS" id="PR00081">
    <property type="entry name" value="GDHRDH"/>
</dbReference>
<feature type="domain" description="Ketoreductase" evidence="4">
    <location>
        <begin position="7"/>
        <end position="201"/>
    </location>
</feature>
<sequence length="245" mass="26281">MSATRPTTWLVTGASRGIGLELVRQLLSSSEHIVVAACRNPEKATVLKDFKDSSKGRLHIVRLDVSDFDSIRASVKHLESALGELGLDYLINNAGILTQDTAFTLNPEQFLQVVRTNVAGPALVSQVCLPLLEKSVRKVILNISSTAGSLGSVEGWVGGAAGFTSYAMSKAALNMLTVKQKAERPDLTVITMCPGGVRTDMTSKMGELEPEESVAGILKVITSVTSEDSGKYLRYNGEQTRSSPR</sequence>
<dbReference type="InterPro" id="IPR051468">
    <property type="entry name" value="Fungal_SecMetab_SDRs"/>
</dbReference>
<dbReference type="GO" id="GO:0005737">
    <property type="term" value="C:cytoplasm"/>
    <property type="evidence" value="ECO:0007669"/>
    <property type="project" value="TreeGrafter"/>
</dbReference>
<dbReference type="Proteomes" id="UP000193067">
    <property type="component" value="Unassembled WGS sequence"/>
</dbReference>
<proteinExistence type="inferred from homology"/>
<keyword evidence="2" id="KW-0521">NADP</keyword>
<keyword evidence="3" id="KW-0560">Oxidoreductase</keyword>
<evidence type="ECO:0000256" key="3">
    <source>
        <dbReference type="ARBA" id="ARBA00023002"/>
    </source>
</evidence>
<dbReference type="InterPro" id="IPR057326">
    <property type="entry name" value="KR_dom"/>
</dbReference>
<reference evidence="5 6" key="1">
    <citation type="journal article" date="2015" name="Biotechnol. Biofuels">
        <title>Enhanced degradation of softwood versus hardwood by the white-rot fungus Pycnoporus coccineus.</title>
        <authorList>
            <person name="Couturier M."/>
            <person name="Navarro D."/>
            <person name="Chevret D."/>
            <person name="Henrissat B."/>
            <person name="Piumi F."/>
            <person name="Ruiz-Duenas F.J."/>
            <person name="Martinez A.T."/>
            <person name="Grigoriev I.V."/>
            <person name="Riley R."/>
            <person name="Lipzen A."/>
            <person name="Berrin J.G."/>
            <person name="Master E.R."/>
            <person name="Rosso M.N."/>
        </authorList>
    </citation>
    <scope>NUCLEOTIDE SEQUENCE [LARGE SCALE GENOMIC DNA]</scope>
    <source>
        <strain evidence="5 6">BRFM310</strain>
    </source>
</reference>
<dbReference type="InterPro" id="IPR036291">
    <property type="entry name" value="NAD(P)-bd_dom_sf"/>
</dbReference>
<dbReference type="GO" id="GO:0016491">
    <property type="term" value="F:oxidoreductase activity"/>
    <property type="evidence" value="ECO:0007669"/>
    <property type="project" value="UniProtKB-KW"/>
</dbReference>
<evidence type="ECO:0000313" key="5">
    <source>
        <dbReference type="EMBL" id="OSD04963.1"/>
    </source>
</evidence>
<dbReference type="InterPro" id="IPR002347">
    <property type="entry name" value="SDR_fam"/>
</dbReference>
<dbReference type="PANTHER" id="PTHR43544">
    <property type="entry name" value="SHORT-CHAIN DEHYDROGENASE/REDUCTASE"/>
    <property type="match status" value="1"/>
</dbReference>
<dbReference type="SUPFAM" id="SSF51735">
    <property type="entry name" value="NAD(P)-binding Rossmann-fold domains"/>
    <property type="match status" value="1"/>
</dbReference>
<gene>
    <name evidence="5" type="ORF">PYCCODRAFT_1268796</name>
</gene>
<dbReference type="Pfam" id="PF00106">
    <property type="entry name" value="adh_short"/>
    <property type="match status" value="1"/>
</dbReference>
<dbReference type="AlphaFoldDB" id="A0A1Y2IWB3"/>
<name>A0A1Y2IWB3_TRAC3</name>
<dbReference type="CDD" id="cd05325">
    <property type="entry name" value="carb_red_sniffer_like_SDR_c"/>
    <property type="match status" value="1"/>
</dbReference>
<protein>
    <submittedName>
        <fullName evidence="5">NAD-P-binding protein</fullName>
    </submittedName>
</protein>
<dbReference type="PANTHER" id="PTHR43544:SF7">
    <property type="entry name" value="NADB-LER2"/>
    <property type="match status" value="1"/>
</dbReference>
<dbReference type="Gene3D" id="3.40.50.720">
    <property type="entry name" value="NAD(P)-binding Rossmann-like Domain"/>
    <property type="match status" value="1"/>
</dbReference>
<dbReference type="EMBL" id="KZ084094">
    <property type="protein sequence ID" value="OSD04963.1"/>
    <property type="molecule type" value="Genomic_DNA"/>
</dbReference>
<organism evidence="5 6">
    <name type="scientific">Trametes coccinea (strain BRFM310)</name>
    <name type="common">Pycnoporus coccineus</name>
    <dbReference type="NCBI Taxonomy" id="1353009"/>
    <lineage>
        <taxon>Eukaryota</taxon>
        <taxon>Fungi</taxon>
        <taxon>Dikarya</taxon>
        <taxon>Basidiomycota</taxon>
        <taxon>Agaricomycotina</taxon>
        <taxon>Agaricomycetes</taxon>
        <taxon>Polyporales</taxon>
        <taxon>Polyporaceae</taxon>
        <taxon>Trametes</taxon>
    </lineage>
</organism>
<evidence type="ECO:0000259" key="4">
    <source>
        <dbReference type="SMART" id="SM00822"/>
    </source>
</evidence>
<comment type="similarity">
    <text evidence="1">Belongs to the short-chain dehydrogenases/reductases (SDR) family.</text>
</comment>
<evidence type="ECO:0000256" key="2">
    <source>
        <dbReference type="ARBA" id="ARBA00022857"/>
    </source>
</evidence>
<dbReference type="SMART" id="SM00822">
    <property type="entry name" value="PKS_KR"/>
    <property type="match status" value="1"/>
</dbReference>
<keyword evidence="6" id="KW-1185">Reference proteome</keyword>
<dbReference type="OrthoDB" id="7289984at2759"/>
<accession>A0A1Y2IWB3</accession>
<evidence type="ECO:0000313" key="6">
    <source>
        <dbReference type="Proteomes" id="UP000193067"/>
    </source>
</evidence>
<evidence type="ECO:0000256" key="1">
    <source>
        <dbReference type="ARBA" id="ARBA00006484"/>
    </source>
</evidence>